<dbReference type="Pfam" id="PF06445">
    <property type="entry name" value="GyrI-like"/>
    <property type="match status" value="1"/>
</dbReference>
<dbReference type="InterPro" id="IPR029442">
    <property type="entry name" value="GyrI-like"/>
</dbReference>
<organism evidence="4 5">
    <name type="scientific">Undibacterium pigrum</name>
    <dbReference type="NCBI Taxonomy" id="401470"/>
    <lineage>
        <taxon>Bacteria</taxon>
        <taxon>Pseudomonadati</taxon>
        <taxon>Pseudomonadota</taxon>
        <taxon>Betaproteobacteria</taxon>
        <taxon>Burkholderiales</taxon>
        <taxon>Oxalobacteraceae</taxon>
        <taxon>Undibacterium</taxon>
    </lineage>
</organism>
<dbReference type="InterPro" id="IPR011256">
    <property type="entry name" value="Reg_factor_effector_dom_sf"/>
</dbReference>
<dbReference type="Gene3D" id="1.10.10.60">
    <property type="entry name" value="Homeodomain-like"/>
    <property type="match status" value="1"/>
</dbReference>
<dbReference type="SMART" id="SM00871">
    <property type="entry name" value="AraC_E_bind"/>
    <property type="match status" value="1"/>
</dbReference>
<evidence type="ECO:0000313" key="5">
    <source>
        <dbReference type="Proteomes" id="UP000247792"/>
    </source>
</evidence>
<dbReference type="SUPFAM" id="SSF55136">
    <property type="entry name" value="Probable bacterial effector-binding domain"/>
    <property type="match status" value="1"/>
</dbReference>
<evidence type="ECO:0000256" key="1">
    <source>
        <dbReference type="ARBA" id="ARBA00023015"/>
    </source>
</evidence>
<dbReference type="Proteomes" id="UP000247792">
    <property type="component" value="Unassembled WGS sequence"/>
</dbReference>
<dbReference type="InterPro" id="IPR010499">
    <property type="entry name" value="AraC_E-bd"/>
</dbReference>
<reference evidence="4 5" key="1">
    <citation type="submission" date="2018-05" db="EMBL/GenBank/DDBJ databases">
        <title>Genomic Encyclopedia of Type Strains, Phase IV (KMG-IV): sequencing the most valuable type-strain genomes for metagenomic binning, comparative biology and taxonomic classification.</title>
        <authorList>
            <person name="Goeker M."/>
        </authorList>
    </citation>
    <scope>NUCLEOTIDE SEQUENCE [LARGE SCALE GENOMIC DNA]</scope>
    <source>
        <strain evidence="4 5">DSM 19792</strain>
    </source>
</reference>
<accession>A0A318J5D8</accession>
<dbReference type="PROSITE" id="PS01124">
    <property type="entry name" value="HTH_ARAC_FAMILY_2"/>
    <property type="match status" value="1"/>
</dbReference>
<name>A0A318J5D8_9BURK</name>
<dbReference type="SUPFAM" id="SSF46689">
    <property type="entry name" value="Homeodomain-like"/>
    <property type="match status" value="2"/>
</dbReference>
<dbReference type="EMBL" id="QJKB01000006">
    <property type="protein sequence ID" value="PXX41912.1"/>
    <property type="molecule type" value="Genomic_DNA"/>
</dbReference>
<dbReference type="SMART" id="SM00342">
    <property type="entry name" value="HTH_ARAC"/>
    <property type="match status" value="1"/>
</dbReference>
<comment type="caution">
    <text evidence="4">The sequence shown here is derived from an EMBL/GenBank/DDBJ whole genome shotgun (WGS) entry which is preliminary data.</text>
</comment>
<dbReference type="InterPro" id="IPR018060">
    <property type="entry name" value="HTH_AraC"/>
</dbReference>
<dbReference type="InterPro" id="IPR009057">
    <property type="entry name" value="Homeodomain-like_sf"/>
</dbReference>
<dbReference type="InterPro" id="IPR050908">
    <property type="entry name" value="SmbC-like"/>
</dbReference>
<dbReference type="Gene3D" id="3.20.80.10">
    <property type="entry name" value="Regulatory factor, effector binding domain"/>
    <property type="match status" value="1"/>
</dbReference>
<dbReference type="OrthoDB" id="282744at2"/>
<protein>
    <submittedName>
        <fullName evidence="4">AraC family transcriptional regulator</fullName>
    </submittedName>
</protein>
<dbReference type="GO" id="GO:0043565">
    <property type="term" value="F:sequence-specific DNA binding"/>
    <property type="evidence" value="ECO:0007669"/>
    <property type="project" value="InterPro"/>
</dbReference>
<proteinExistence type="predicted"/>
<sequence>MSALSTSPALQVSYERRLSRVTNYLHAHLDEDLDLNKLAEIACMSPYHWHRIYRAIHGESVVATVKRLRLQRAATLLARSDMAIDQIAEFSGYPNLQSFTRIFASVYGQPPARYRKEGSHQQFPMPDELSADLHFPVSITSIAPVQLLGIDNTGSYMSISKTFDILTGCAASRQLFREDTRWFGIYYDDAMTVDEDKLRSKACISAPHPLPEQALQAPLSLTELRGGKYAVLTYKGPYSDMQPVYRWFFGVWLPASGEEIDDAPPFEEYLNNPRDTAPADLLSNIYMPLR</sequence>
<dbReference type="RefSeq" id="WP_110256354.1">
    <property type="nucleotide sequence ID" value="NZ_QJKB01000006.1"/>
</dbReference>
<keyword evidence="5" id="KW-1185">Reference proteome</keyword>
<dbReference type="PANTHER" id="PTHR40055">
    <property type="entry name" value="TRANSCRIPTIONAL REGULATOR YGIV-RELATED"/>
    <property type="match status" value="1"/>
</dbReference>
<dbReference type="PANTHER" id="PTHR40055:SF1">
    <property type="entry name" value="TRANSCRIPTIONAL REGULATOR YGIV-RELATED"/>
    <property type="match status" value="1"/>
</dbReference>
<keyword evidence="1" id="KW-0805">Transcription regulation</keyword>
<evidence type="ECO:0000256" key="2">
    <source>
        <dbReference type="ARBA" id="ARBA00023163"/>
    </source>
</evidence>
<feature type="domain" description="HTH araC/xylS-type" evidence="3">
    <location>
        <begin position="19"/>
        <end position="117"/>
    </location>
</feature>
<dbReference type="GO" id="GO:0003700">
    <property type="term" value="F:DNA-binding transcription factor activity"/>
    <property type="evidence" value="ECO:0007669"/>
    <property type="project" value="InterPro"/>
</dbReference>
<dbReference type="AlphaFoldDB" id="A0A318J5D8"/>
<evidence type="ECO:0000313" key="4">
    <source>
        <dbReference type="EMBL" id="PXX41912.1"/>
    </source>
</evidence>
<dbReference type="Pfam" id="PF12833">
    <property type="entry name" value="HTH_18"/>
    <property type="match status" value="1"/>
</dbReference>
<keyword evidence="2" id="KW-0804">Transcription</keyword>
<gene>
    <name evidence="4" type="ORF">DFR42_10691</name>
</gene>
<evidence type="ECO:0000259" key="3">
    <source>
        <dbReference type="PROSITE" id="PS01124"/>
    </source>
</evidence>